<dbReference type="GO" id="GO:0003677">
    <property type="term" value="F:DNA binding"/>
    <property type="evidence" value="ECO:0007669"/>
    <property type="project" value="InterPro"/>
</dbReference>
<dbReference type="Pfam" id="PF04851">
    <property type="entry name" value="ResIII"/>
    <property type="match status" value="1"/>
</dbReference>
<accession>X0TR43</accession>
<dbReference type="InterPro" id="IPR027417">
    <property type="entry name" value="P-loop_NTPase"/>
</dbReference>
<feature type="compositionally biased region" description="Low complexity" evidence="1">
    <location>
        <begin position="16"/>
        <end position="48"/>
    </location>
</feature>
<evidence type="ECO:0000313" key="3">
    <source>
        <dbReference type="EMBL" id="GAF78595.1"/>
    </source>
</evidence>
<feature type="domain" description="Helicase ATP-binding" evidence="2">
    <location>
        <begin position="141"/>
        <end position="398"/>
    </location>
</feature>
<reference evidence="3" key="1">
    <citation type="journal article" date="2014" name="Front. Microbiol.">
        <title>High frequency of phylogenetically diverse reductive dehalogenase-homologous genes in deep subseafloor sedimentary metagenomes.</title>
        <authorList>
            <person name="Kawai M."/>
            <person name="Futagami T."/>
            <person name="Toyoda A."/>
            <person name="Takaki Y."/>
            <person name="Nishi S."/>
            <person name="Hori S."/>
            <person name="Arai W."/>
            <person name="Tsubouchi T."/>
            <person name="Morono Y."/>
            <person name="Uchiyama I."/>
            <person name="Ito T."/>
            <person name="Fujiyama A."/>
            <person name="Inagaki F."/>
            <person name="Takami H."/>
        </authorList>
    </citation>
    <scope>NUCLEOTIDE SEQUENCE</scope>
    <source>
        <strain evidence="3">Expedition CK06-06</strain>
    </source>
</reference>
<feature type="non-terminal residue" evidence="3">
    <location>
        <position position="429"/>
    </location>
</feature>
<dbReference type="InterPro" id="IPR006935">
    <property type="entry name" value="Helicase/UvrB_N"/>
</dbReference>
<sequence>RRLKLVEEKSGDEPKTPTATATTATAATAAATPATTAATPATTAAATTGAEPVEKKLTIRRKTKKPIGVVLEGPASMLRIGNETLGVRIGKKEKDFTVKASSYYMNNREIFVNFMSSLFGPYKEELRKEAGKASCTQSDDTKFSPMPHQKIVRDYINLYTPYRGLLLYHGLGSGKTCSSVAIAEGIKSDKQIIVMTPASLRMNYIEELKKCGDDIYRKNQFWEFISTGENPELVEPLSHVLSLSVEYIKKHGGAWMVDITKPANFEKLSSVQKTNLDEQLNEMIRYKYKFINYNGLRESHLAALTNNFTKNPFDNAVVIIDEAHNFVSRIVSKIGKSDTISGRLYEYLMNAQNTKIVMLTGTPIINYPNEIGIMFNILRGKIKTWYFKLTINKERKVSQEYFMNLFKSTILGGNIMDYLEYKPTSTTLV</sequence>
<evidence type="ECO:0000256" key="1">
    <source>
        <dbReference type="SAM" id="MobiDB-lite"/>
    </source>
</evidence>
<feature type="region of interest" description="Disordered" evidence="1">
    <location>
        <begin position="1"/>
        <end position="55"/>
    </location>
</feature>
<dbReference type="SMART" id="SM00487">
    <property type="entry name" value="DEXDc"/>
    <property type="match status" value="1"/>
</dbReference>
<dbReference type="AlphaFoldDB" id="X0TR43"/>
<dbReference type="InterPro" id="IPR014001">
    <property type="entry name" value="Helicase_ATP-bd"/>
</dbReference>
<proteinExistence type="predicted"/>
<organism evidence="3">
    <name type="scientific">marine sediment metagenome</name>
    <dbReference type="NCBI Taxonomy" id="412755"/>
    <lineage>
        <taxon>unclassified sequences</taxon>
        <taxon>metagenomes</taxon>
        <taxon>ecological metagenomes</taxon>
    </lineage>
</organism>
<dbReference type="GO" id="GO:0016787">
    <property type="term" value="F:hydrolase activity"/>
    <property type="evidence" value="ECO:0007669"/>
    <property type="project" value="InterPro"/>
</dbReference>
<name>X0TR43_9ZZZZ</name>
<dbReference type="GO" id="GO:0005524">
    <property type="term" value="F:ATP binding"/>
    <property type="evidence" value="ECO:0007669"/>
    <property type="project" value="InterPro"/>
</dbReference>
<gene>
    <name evidence="3" type="ORF">S01H1_11341</name>
</gene>
<evidence type="ECO:0000259" key="2">
    <source>
        <dbReference type="SMART" id="SM00487"/>
    </source>
</evidence>
<protein>
    <recommendedName>
        <fullName evidence="2">Helicase ATP-binding domain-containing protein</fullName>
    </recommendedName>
</protein>
<feature type="compositionally biased region" description="Basic and acidic residues" evidence="1">
    <location>
        <begin position="1"/>
        <end position="15"/>
    </location>
</feature>
<comment type="caution">
    <text evidence="3">The sequence shown here is derived from an EMBL/GenBank/DDBJ whole genome shotgun (WGS) entry which is preliminary data.</text>
</comment>
<dbReference type="SUPFAM" id="SSF52540">
    <property type="entry name" value="P-loop containing nucleoside triphosphate hydrolases"/>
    <property type="match status" value="1"/>
</dbReference>
<feature type="non-terminal residue" evidence="3">
    <location>
        <position position="1"/>
    </location>
</feature>
<dbReference type="EMBL" id="BARS01005781">
    <property type="protein sequence ID" value="GAF78595.1"/>
    <property type="molecule type" value="Genomic_DNA"/>
</dbReference>
<dbReference type="Gene3D" id="3.40.50.300">
    <property type="entry name" value="P-loop containing nucleotide triphosphate hydrolases"/>
    <property type="match status" value="1"/>
</dbReference>